<feature type="region of interest" description="Disordered" evidence="1">
    <location>
        <begin position="249"/>
        <end position="272"/>
    </location>
</feature>
<feature type="non-terminal residue" evidence="2">
    <location>
        <position position="1"/>
    </location>
</feature>
<dbReference type="SUPFAM" id="SSF56112">
    <property type="entry name" value="Protein kinase-like (PK-like)"/>
    <property type="match status" value="1"/>
</dbReference>
<evidence type="ECO:0000256" key="1">
    <source>
        <dbReference type="SAM" id="MobiDB-lite"/>
    </source>
</evidence>
<dbReference type="AlphaFoldDB" id="A0A9N9VLI8"/>
<dbReference type="InterPro" id="IPR011009">
    <property type="entry name" value="Kinase-like_dom_sf"/>
</dbReference>
<dbReference type="EMBL" id="CABFNQ020000697">
    <property type="protein sequence ID" value="CAH0024540.1"/>
    <property type="molecule type" value="Genomic_DNA"/>
</dbReference>
<gene>
    <name evidence="2" type="ORF">CRHIZ90672A_00017956</name>
</gene>
<feature type="non-terminal residue" evidence="2">
    <location>
        <position position="272"/>
    </location>
</feature>
<reference evidence="2" key="1">
    <citation type="submission" date="2021-10" db="EMBL/GenBank/DDBJ databases">
        <authorList>
            <person name="Piombo E."/>
        </authorList>
    </citation>
    <scope>NUCLEOTIDE SEQUENCE</scope>
</reference>
<evidence type="ECO:0000313" key="3">
    <source>
        <dbReference type="Proteomes" id="UP000696573"/>
    </source>
</evidence>
<dbReference type="Proteomes" id="UP000696573">
    <property type="component" value="Unassembled WGS sequence"/>
</dbReference>
<proteinExistence type="predicted"/>
<feature type="compositionally biased region" description="Basic residues" evidence="1">
    <location>
        <begin position="263"/>
        <end position="272"/>
    </location>
</feature>
<dbReference type="OrthoDB" id="8905873at2759"/>
<name>A0A9N9VLI8_9HYPO</name>
<organism evidence="2 3">
    <name type="scientific">Clonostachys rhizophaga</name>
    <dbReference type="NCBI Taxonomy" id="160324"/>
    <lineage>
        <taxon>Eukaryota</taxon>
        <taxon>Fungi</taxon>
        <taxon>Dikarya</taxon>
        <taxon>Ascomycota</taxon>
        <taxon>Pezizomycotina</taxon>
        <taxon>Sordariomycetes</taxon>
        <taxon>Hypocreomycetidae</taxon>
        <taxon>Hypocreales</taxon>
        <taxon>Bionectriaceae</taxon>
        <taxon>Clonostachys</taxon>
    </lineage>
</organism>
<evidence type="ECO:0000313" key="2">
    <source>
        <dbReference type="EMBL" id="CAH0024540.1"/>
    </source>
</evidence>
<accession>A0A9N9VLI8</accession>
<protein>
    <submittedName>
        <fullName evidence="2">Uncharacterized protein</fullName>
    </submittedName>
</protein>
<comment type="caution">
    <text evidence="2">The sequence shown here is derived from an EMBL/GenBank/DDBJ whole genome shotgun (WGS) entry which is preliminary data.</text>
</comment>
<dbReference type="Gene3D" id="1.10.510.10">
    <property type="entry name" value="Transferase(Phosphotransferase) domain 1"/>
    <property type="match status" value="1"/>
</dbReference>
<sequence>QQSDNNQSRTRELGGASGLPGGLLGKAVKATFCTQRYLLDLVRGYLLNTNYPNFTLYRTRNYKTNCPKRHPIIHTNFLKLLSKQLKQTLNSGIKSLDITSSHGALFKISLLTYRYTFISKGTVEAFISDLKHEELIYKQLKKVQGTHIPVFLGTTNLRNLSRTYYYNLRINIGGISLRDINTKDINKAFITGRAIQSIKAIHQEGVVHIDTRRENILFNPETREVITINFKRSQLLSPPRHQLTALQPNKRQRIQDTSGKVKAVSRPHSIKS</sequence>
<keyword evidence="3" id="KW-1185">Reference proteome</keyword>